<feature type="region of interest" description="Disordered" evidence="1">
    <location>
        <begin position="87"/>
        <end position="119"/>
    </location>
</feature>
<dbReference type="PANTHER" id="PTHR38130">
    <property type="entry name" value="EF-HAND DOMAIN-CONTAINING PROTEIN"/>
    <property type="match status" value="1"/>
</dbReference>
<feature type="compositionally biased region" description="Basic and acidic residues" evidence="1">
    <location>
        <begin position="147"/>
        <end position="156"/>
    </location>
</feature>
<sequence>MSRRPEFYNTSDIPGSRPGTQGSIGGKSNRSSDPLNPSYTLAKAKKVPLPAPRFLRDAMDVSDIVGARPTTVGCGFRCNRGGSSVIDWTRAHQEGKKENKESRPPTGASSASDIKGSRPSAYGIYRAGSGCDWGRARAAEVSASHSVESRSDRGGEEPLGPSRIASSIQDYVIDPAGSPSRENLRKGLPRSNKVEGQGTFDVFGRPIHDQPQAERVRIRTASSAG</sequence>
<evidence type="ECO:0000313" key="2">
    <source>
        <dbReference type="EMBL" id="CAD8745627.1"/>
    </source>
</evidence>
<dbReference type="AlphaFoldDB" id="A0A6T8L4B5"/>
<accession>A0A6T8L4B5</accession>
<feature type="non-terminal residue" evidence="2">
    <location>
        <position position="225"/>
    </location>
</feature>
<protein>
    <submittedName>
        <fullName evidence="2">Uncharacterized protein</fullName>
    </submittedName>
</protein>
<proteinExistence type="predicted"/>
<feature type="compositionally biased region" description="Polar residues" evidence="1">
    <location>
        <begin position="8"/>
        <end position="39"/>
    </location>
</feature>
<reference evidence="2" key="1">
    <citation type="submission" date="2021-01" db="EMBL/GenBank/DDBJ databases">
        <authorList>
            <person name="Corre E."/>
            <person name="Pelletier E."/>
            <person name="Niang G."/>
            <person name="Scheremetjew M."/>
            <person name="Finn R."/>
            <person name="Kale V."/>
            <person name="Holt S."/>
            <person name="Cochrane G."/>
            <person name="Meng A."/>
            <person name="Brown T."/>
            <person name="Cohen L."/>
        </authorList>
    </citation>
    <scope>NUCLEOTIDE SEQUENCE</scope>
    <source>
        <strain evidence="2">CCMP441</strain>
        <strain evidence="3">CCMP644</strain>
    </source>
</reference>
<evidence type="ECO:0000256" key="1">
    <source>
        <dbReference type="SAM" id="MobiDB-lite"/>
    </source>
</evidence>
<dbReference type="PANTHER" id="PTHR38130:SF1">
    <property type="entry name" value="EF-HAND DOMAIN-CONTAINING PROTEIN"/>
    <property type="match status" value="1"/>
</dbReference>
<gene>
    <name evidence="3" type="ORF">HAND00432_LOCUS26806</name>
    <name evidence="2" type="ORF">HAND1043_LOCUS12122</name>
</gene>
<feature type="region of interest" description="Disordered" evidence="1">
    <location>
        <begin position="1"/>
        <end position="39"/>
    </location>
</feature>
<organism evidence="2">
    <name type="scientific">Hemiselmis andersenii</name>
    <name type="common">Cryptophyte alga</name>
    <dbReference type="NCBI Taxonomy" id="464988"/>
    <lineage>
        <taxon>Eukaryota</taxon>
        <taxon>Cryptophyceae</taxon>
        <taxon>Cryptomonadales</taxon>
        <taxon>Hemiselmidaceae</taxon>
        <taxon>Hemiselmis</taxon>
    </lineage>
</organism>
<dbReference type="EMBL" id="HBFK01019533">
    <property type="protein sequence ID" value="CAD8745627.1"/>
    <property type="molecule type" value="Transcribed_RNA"/>
</dbReference>
<name>A0A6T8L4B5_HEMAN</name>
<feature type="compositionally biased region" description="Basic and acidic residues" evidence="1">
    <location>
        <begin position="89"/>
        <end position="103"/>
    </location>
</feature>
<feature type="region of interest" description="Disordered" evidence="1">
    <location>
        <begin position="141"/>
        <end position="225"/>
    </location>
</feature>
<dbReference type="EMBL" id="HBFX01044617">
    <property type="protein sequence ID" value="CAD8975801.1"/>
    <property type="molecule type" value="Transcribed_RNA"/>
</dbReference>
<feature type="compositionally biased region" description="Basic and acidic residues" evidence="1">
    <location>
        <begin position="206"/>
        <end position="217"/>
    </location>
</feature>
<evidence type="ECO:0000313" key="3">
    <source>
        <dbReference type="EMBL" id="CAD8975801.1"/>
    </source>
</evidence>